<dbReference type="Gene3D" id="1.10.10.10">
    <property type="entry name" value="Winged helix-like DNA-binding domain superfamily/Winged helix DNA-binding domain"/>
    <property type="match status" value="1"/>
</dbReference>
<accession>A0A1E5V426</accession>
<evidence type="ECO:0000313" key="4">
    <source>
        <dbReference type="EMBL" id="OEL19755.1"/>
    </source>
</evidence>
<dbReference type="STRING" id="888268.A0A1E5V426"/>
<dbReference type="GO" id="GO:0043531">
    <property type="term" value="F:ADP binding"/>
    <property type="evidence" value="ECO:0007669"/>
    <property type="project" value="InterPro"/>
</dbReference>
<dbReference type="Pfam" id="PF23559">
    <property type="entry name" value="WHD_DRP"/>
    <property type="match status" value="1"/>
</dbReference>
<name>A0A1E5V426_9POAL</name>
<dbReference type="SUPFAM" id="SSF52540">
    <property type="entry name" value="P-loop containing nucleoside triphosphate hydrolases"/>
    <property type="match status" value="1"/>
</dbReference>
<gene>
    <name evidence="4" type="ORF">BAE44_0019225</name>
</gene>
<dbReference type="Gene3D" id="3.40.50.300">
    <property type="entry name" value="P-loop containing nucleotide triphosphate hydrolases"/>
    <property type="match status" value="1"/>
</dbReference>
<dbReference type="AlphaFoldDB" id="A0A1E5V426"/>
<dbReference type="EMBL" id="LWDX02052691">
    <property type="protein sequence ID" value="OEL19755.1"/>
    <property type="molecule type" value="Genomic_DNA"/>
</dbReference>
<protein>
    <submittedName>
        <fullName evidence="4">Uncharacterized protein</fullName>
    </submittedName>
</protein>
<dbReference type="InterPro" id="IPR058922">
    <property type="entry name" value="WHD_DRP"/>
</dbReference>
<feature type="domain" description="NB-ARC" evidence="2">
    <location>
        <begin position="2"/>
        <end position="95"/>
    </location>
</feature>
<dbReference type="GO" id="GO:0098542">
    <property type="term" value="P:defense response to other organism"/>
    <property type="evidence" value="ECO:0007669"/>
    <property type="project" value="TreeGrafter"/>
</dbReference>
<dbReference type="InterPro" id="IPR036388">
    <property type="entry name" value="WH-like_DNA-bd_sf"/>
</dbReference>
<sequence>MIVGCGGASKTTLARKVFYDHHIRNAFSTVLWVRGSKDFTDMELLYAIASAAGLKTGEAGSREKIEELLAFILEGQRFLLVLDDDPTWKEWQKVSDCEGWSTMEIPDGMKKIAGPVQVAYSDLPSHLRQCLLYCLQLPEGFIISKDLATQLWISEGFIEEQDGYSPEDTAHEYYKELVLTKLLQPDIEEQYGYRPEDTAQEEYYRELVLRKLLQPDIEEQYGYRPEDTAQESVLQLYTKDLHIPGSLEPLSRLSKLHKLLTLDLDGTSPHLVLPRLIVSIGRIQEHLIAQKAALSRKSQLRHLELCGRTSSSTGEAFVAEEEDGHCISQICRSLSLPTANSARTSQPWDSYRSSSFSQLLAFPNCAPSSEGKQVLPKHFRS</sequence>
<dbReference type="InterPro" id="IPR027417">
    <property type="entry name" value="P-loop_NTPase"/>
</dbReference>
<dbReference type="InterPro" id="IPR002182">
    <property type="entry name" value="NB-ARC"/>
</dbReference>
<dbReference type="InterPro" id="IPR044974">
    <property type="entry name" value="Disease_R_plants"/>
</dbReference>
<reference evidence="4 5" key="1">
    <citation type="submission" date="2016-09" db="EMBL/GenBank/DDBJ databases">
        <title>The draft genome of Dichanthelium oligosanthes: A C3 panicoid grass species.</title>
        <authorList>
            <person name="Studer A.J."/>
            <person name="Schnable J.C."/>
            <person name="Brutnell T.P."/>
        </authorList>
    </citation>
    <scope>NUCLEOTIDE SEQUENCE [LARGE SCALE GENOMIC DNA]</scope>
    <source>
        <strain evidence="5">cv. Kellogg 1175</strain>
        <tissue evidence="4">Leaf</tissue>
    </source>
</reference>
<dbReference type="OrthoDB" id="1935686at2759"/>
<evidence type="ECO:0000259" key="3">
    <source>
        <dbReference type="Pfam" id="PF23559"/>
    </source>
</evidence>
<dbReference type="PANTHER" id="PTHR23155:SF1211">
    <property type="entry name" value="OS09G0313500 PROTEIN"/>
    <property type="match status" value="1"/>
</dbReference>
<dbReference type="PANTHER" id="PTHR23155">
    <property type="entry name" value="DISEASE RESISTANCE PROTEIN RP"/>
    <property type="match status" value="1"/>
</dbReference>
<keyword evidence="1" id="KW-0611">Plant defense</keyword>
<feature type="domain" description="Disease resistance protein winged helix" evidence="3">
    <location>
        <begin position="138"/>
        <end position="188"/>
    </location>
</feature>
<proteinExistence type="predicted"/>
<comment type="caution">
    <text evidence="4">The sequence shown here is derived from an EMBL/GenBank/DDBJ whole genome shotgun (WGS) entry which is preliminary data.</text>
</comment>
<evidence type="ECO:0000256" key="1">
    <source>
        <dbReference type="ARBA" id="ARBA00022821"/>
    </source>
</evidence>
<evidence type="ECO:0000259" key="2">
    <source>
        <dbReference type="Pfam" id="PF00931"/>
    </source>
</evidence>
<evidence type="ECO:0000313" key="5">
    <source>
        <dbReference type="Proteomes" id="UP000095767"/>
    </source>
</evidence>
<keyword evidence="5" id="KW-1185">Reference proteome</keyword>
<organism evidence="4 5">
    <name type="scientific">Dichanthelium oligosanthes</name>
    <dbReference type="NCBI Taxonomy" id="888268"/>
    <lineage>
        <taxon>Eukaryota</taxon>
        <taxon>Viridiplantae</taxon>
        <taxon>Streptophyta</taxon>
        <taxon>Embryophyta</taxon>
        <taxon>Tracheophyta</taxon>
        <taxon>Spermatophyta</taxon>
        <taxon>Magnoliopsida</taxon>
        <taxon>Liliopsida</taxon>
        <taxon>Poales</taxon>
        <taxon>Poaceae</taxon>
        <taxon>PACMAD clade</taxon>
        <taxon>Panicoideae</taxon>
        <taxon>Panicodae</taxon>
        <taxon>Paniceae</taxon>
        <taxon>Dichantheliinae</taxon>
        <taxon>Dichanthelium</taxon>
    </lineage>
</organism>
<dbReference type="Proteomes" id="UP000095767">
    <property type="component" value="Unassembled WGS sequence"/>
</dbReference>
<dbReference type="Pfam" id="PF00931">
    <property type="entry name" value="NB-ARC"/>
    <property type="match status" value="1"/>
</dbReference>